<dbReference type="PANTHER" id="PTHR43540">
    <property type="entry name" value="PEROXYUREIDOACRYLATE/UREIDOACRYLATE AMIDOHYDROLASE-RELATED"/>
    <property type="match status" value="1"/>
</dbReference>
<sequence>MEEPDTKNTALLLIDLQNEPGTSDVPNMETILKNATLLVNTCREAGIPVIYTRHINRADAVGVSDGEPLDDSGSPVYYNSHSDNIKISDELPVSESDIIIDKHRYSGFFESSLEMVLKGLGVKHLLLGGVLTDVCVLTTAFDAYARNYQVNLIKDICGSTSEGSHMSSVVTMANWIYDINIYDTNNIIKKIQNKDHYTWKPKHPDSLGYPASQLKETYEKL</sequence>
<dbReference type="Pfam" id="PF00857">
    <property type="entry name" value="Isochorismatase"/>
    <property type="match status" value="1"/>
</dbReference>
<dbReference type="SUPFAM" id="SSF52499">
    <property type="entry name" value="Isochorismatase-like hydrolases"/>
    <property type="match status" value="1"/>
</dbReference>
<dbReference type="GO" id="GO:0016787">
    <property type="term" value="F:hydrolase activity"/>
    <property type="evidence" value="ECO:0007669"/>
    <property type="project" value="UniProtKB-KW"/>
</dbReference>
<dbReference type="CDD" id="cd00431">
    <property type="entry name" value="cysteine_hydrolases"/>
    <property type="match status" value="1"/>
</dbReference>
<dbReference type="InterPro" id="IPR050272">
    <property type="entry name" value="Isochorismatase-like_hydrls"/>
</dbReference>
<dbReference type="AlphaFoldDB" id="A0A851HT56"/>
<evidence type="ECO:0000256" key="1">
    <source>
        <dbReference type="ARBA" id="ARBA00022801"/>
    </source>
</evidence>
<dbReference type="InterPro" id="IPR000868">
    <property type="entry name" value="Isochorismatase-like_dom"/>
</dbReference>
<dbReference type="EMBL" id="JABEVQ010000006">
    <property type="protein sequence ID" value="NWN92193.1"/>
    <property type="molecule type" value="Genomic_DNA"/>
</dbReference>
<keyword evidence="1 3" id="KW-0378">Hydrolase</keyword>
<dbReference type="Gene3D" id="3.40.50.850">
    <property type="entry name" value="Isochorismatase-like"/>
    <property type="match status" value="1"/>
</dbReference>
<accession>A0A851HT56</accession>
<keyword evidence="4" id="KW-1185">Reference proteome</keyword>
<protein>
    <submittedName>
        <fullName evidence="3">Cysteine hydrolase</fullName>
    </submittedName>
</protein>
<evidence type="ECO:0000313" key="3">
    <source>
        <dbReference type="EMBL" id="NWN92193.1"/>
    </source>
</evidence>
<feature type="domain" description="Isochorismatase-like" evidence="2">
    <location>
        <begin position="9"/>
        <end position="173"/>
    </location>
</feature>
<name>A0A851HT56_9GAMM</name>
<evidence type="ECO:0000313" key="4">
    <source>
        <dbReference type="Proteomes" id="UP000536442"/>
    </source>
</evidence>
<proteinExistence type="predicted"/>
<comment type="caution">
    <text evidence="3">The sequence shown here is derived from an EMBL/GenBank/DDBJ whole genome shotgun (WGS) entry which is preliminary data.</text>
</comment>
<dbReference type="Proteomes" id="UP000536442">
    <property type="component" value="Unassembled WGS sequence"/>
</dbReference>
<dbReference type="InterPro" id="IPR036380">
    <property type="entry name" value="Isochorismatase-like_sf"/>
</dbReference>
<dbReference type="PANTHER" id="PTHR43540:SF6">
    <property type="entry name" value="ISOCHORISMATASE-LIKE DOMAIN-CONTAINING PROTEIN"/>
    <property type="match status" value="1"/>
</dbReference>
<reference evidence="3 4" key="1">
    <citation type="submission" date="2020-03" db="EMBL/GenBank/DDBJ databases">
        <title>Metagenomic, metatranscriptomic, and metabolomic analyses revealed the key microbes and metabolic features during the fermentation of ganjang, Korean traditional soy sauce.</title>
        <authorList>
            <person name="Chun B.H."/>
            <person name="Jeon C.O."/>
        </authorList>
    </citation>
    <scope>NUCLEOTIDE SEQUENCE [LARGE SCALE GENOMIC DNA]</scope>
    <source>
        <strain evidence="3 4">KG14</strain>
    </source>
</reference>
<organism evidence="3 4">
    <name type="scientific">Marinobacter adhaerens</name>
    <dbReference type="NCBI Taxonomy" id="1033846"/>
    <lineage>
        <taxon>Bacteria</taxon>
        <taxon>Pseudomonadati</taxon>
        <taxon>Pseudomonadota</taxon>
        <taxon>Gammaproteobacteria</taxon>
        <taxon>Pseudomonadales</taxon>
        <taxon>Marinobacteraceae</taxon>
        <taxon>Marinobacter</taxon>
    </lineage>
</organism>
<evidence type="ECO:0000259" key="2">
    <source>
        <dbReference type="Pfam" id="PF00857"/>
    </source>
</evidence>
<gene>
    <name evidence="3" type="ORF">HLV39_11885</name>
</gene>